<evidence type="ECO:0000256" key="2">
    <source>
        <dbReference type="ARBA" id="ARBA00022801"/>
    </source>
</evidence>
<evidence type="ECO:0000259" key="3">
    <source>
        <dbReference type="PROSITE" id="PS51368"/>
    </source>
</evidence>
<organism evidence="4">
    <name type="scientific">marine metagenome</name>
    <dbReference type="NCBI Taxonomy" id="408172"/>
    <lineage>
        <taxon>unclassified sequences</taxon>
        <taxon>metagenomes</taxon>
        <taxon>ecological metagenomes</taxon>
    </lineage>
</organism>
<dbReference type="InterPro" id="IPR011059">
    <property type="entry name" value="Metal-dep_hydrolase_composite"/>
</dbReference>
<keyword evidence="2" id="KW-0378">Hydrolase</keyword>
<dbReference type="Gene3D" id="2.30.40.10">
    <property type="entry name" value="Urease, subunit C, domain 1"/>
    <property type="match status" value="1"/>
</dbReference>
<dbReference type="UniPathway" id="UPA00258">
    <property type="reaction ID" value="UER00370"/>
</dbReference>
<sequence>MATMTRKEYAQMYGPTKGDAIRLGDTSLIAEVEHDHAVPGDECLHGGGKTLRDGLGLTPGYDSAMGALDMLLCNALVIDPVLGIVKGDIGIKDGKIVGVGKAGNPATMDGVDSRLICGAATTVRDAEGLIATPGGIDVHVHFDSAQLCEHAISSGITTMLGGSLGPITVGIDCGGAWNV</sequence>
<reference evidence="4" key="1">
    <citation type="submission" date="2018-05" db="EMBL/GenBank/DDBJ databases">
        <authorList>
            <person name="Lanie J.A."/>
            <person name="Ng W.-L."/>
            <person name="Kazmierczak K.M."/>
            <person name="Andrzejewski T.M."/>
            <person name="Davidsen T.M."/>
            <person name="Wayne K.J."/>
            <person name="Tettelin H."/>
            <person name="Glass J.I."/>
            <person name="Rusch D."/>
            <person name="Podicherti R."/>
            <person name="Tsui H.-C.T."/>
            <person name="Winkler M.E."/>
        </authorList>
    </citation>
    <scope>NUCLEOTIDE SEQUENCE</scope>
</reference>
<gene>
    <name evidence="4" type="ORF">METZ01_LOCUS470189</name>
</gene>
<dbReference type="InterPro" id="IPR050112">
    <property type="entry name" value="Urease_alpha_subunit"/>
</dbReference>
<dbReference type="GO" id="GO:0043419">
    <property type="term" value="P:urea catabolic process"/>
    <property type="evidence" value="ECO:0007669"/>
    <property type="project" value="UniProtKB-UniPathway"/>
</dbReference>
<keyword evidence="1" id="KW-0479">Metal-binding</keyword>
<dbReference type="AlphaFoldDB" id="A0A383BD35"/>
<protein>
    <recommendedName>
        <fullName evidence="3">Urease domain-containing protein</fullName>
    </recommendedName>
</protein>
<feature type="domain" description="Urease" evidence="3">
    <location>
        <begin position="134"/>
        <end position="179"/>
    </location>
</feature>
<accession>A0A383BD35</accession>
<dbReference type="InterPro" id="IPR017951">
    <property type="entry name" value="Urease_asu_c"/>
</dbReference>
<dbReference type="Pfam" id="PF00449">
    <property type="entry name" value="Urease_alpha"/>
    <property type="match status" value="1"/>
</dbReference>
<dbReference type="InterPro" id="IPR011612">
    <property type="entry name" value="Urease_alpha_N_dom"/>
</dbReference>
<dbReference type="GO" id="GO:0009039">
    <property type="term" value="F:urease activity"/>
    <property type="evidence" value="ECO:0007669"/>
    <property type="project" value="InterPro"/>
</dbReference>
<dbReference type="EMBL" id="UINC01199081">
    <property type="protein sequence ID" value="SVE17335.1"/>
    <property type="molecule type" value="Genomic_DNA"/>
</dbReference>
<name>A0A383BD35_9ZZZZ</name>
<dbReference type="PANTHER" id="PTHR43440:SF1">
    <property type="entry name" value="UREASE"/>
    <property type="match status" value="1"/>
</dbReference>
<evidence type="ECO:0000313" key="4">
    <source>
        <dbReference type="EMBL" id="SVE17335.1"/>
    </source>
</evidence>
<dbReference type="PROSITE" id="PS51368">
    <property type="entry name" value="UREASE_3"/>
    <property type="match status" value="1"/>
</dbReference>
<feature type="non-terminal residue" evidence="4">
    <location>
        <position position="179"/>
    </location>
</feature>
<dbReference type="InterPro" id="IPR032466">
    <property type="entry name" value="Metal_Hydrolase"/>
</dbReference>
<proteinExistence type="predicted"/>
<dbReference type="GO" id="GO:0016151">
    <property type="term" value="F:nickel cation binding"/>
    <property type="evidence" value="ECO:0007669"/>
    <property type="project" value="InterPro"/>
</dbReference>
<dbReference type="PANTHER" id="PTHR43440">
    <property type="entry name" value="UREASE"/>
    <property type="match status" value="1"/>
</dbReference>
<evidence type="ECO:0000256" key="1">
    <source>
        <dbReference type="ARBA" id="ARBA00022723"/>
    </source>
</evidence>
<dbReference type="SUPFAM" id="SSF51338">
    <property type="entry name" value="Composite domain of metallo-dependent hydrolases"/>
    <property type="match status" value="1"/>
</dbReference>
<dbReference type="SUPFAM" id="SSF51556">
    <property type="entry name" value="Metallo-dependent hydrolases"/>
    <property type="match status" value="1"/>
</dbReference>